<dbReference type="PROSITE" id="PS50800">
    <property type="entry name" value="SAP"/>
    <property type="match status" value="1"/>
</dbReference>
<comment type="caution">
    <text evidence="5">The sequence shown here is derived from an EMBL/GenBank/DDBJ whole genome shotgun (WGS) entry which is preliminary data.</text>
</comment>
<sequence length="144" mass="15875">MESFNDLYRSVTGRITAEALKERVLKVLQVWSDWFLFSDAYVNGLRATFLRSSNSGVIPFHSICGDAPEIEKKSSSEDTVEGGKINQDAALAMGKGAAVKELMNLPLAELERRCRHNGLSLVGGREMMVARLLSLEEAEKTKGI</sequence>
<dbReference type="GO" id="GO:0003723">
    <property type="term" value="F:RNA binding"/>
    <property type="evidence" value="ECO:0007669"/>
    <property type="project" value="UniProtKB-KW"/>
</dbReference>
<gene>
    <name evidence="5" type="ORF">NC653_038882</name>
</gene>
<keyword evidence="6" id="KW-1185">Reference proteome</keyword>
<evidence type="ECO:0000256" key="2">
    <source>
        <dbReference type="ARBA" id="ARBA00022884"/>
    </source>
</evidence>
<dbReference type="AlphaFoldDB" id="A0AAD6LBG5"/>
<dbReference type="PANTHER" id="PTHR23140:SF0">
    <property type="entry name" value="U2 SNRNP-ASSOCIATED SURP MOTIF-CONTAINING PROTEIN"/>
    <property type="match status" value="1"/>
</dbReference>
<dbReference type="Proteomes" id="UP001164929">
    <property type="component" value="Chromosome 18"/>
</dbReference>
<keyword evidence="2" id="KW-0694">RNA-binding</keyword>
<name>A0AAD6LBG5_9ROSI</name>
<dbReference type="GO" id="GO:0006397">
    <property type="term" value="P:mRNA processing"/>
    <property type="evidence" value="ECO:0007669"/>
    <property type="project" value="UniProtKB-KW"/>
</dbReference>
<dbReference type="InterPro" id="IPR051485">
    <property type="entry name" value="SR-CTD_assoc_factor"/>
</dbReference>
<reference evidence="5 6" key="1">
    <citation type="journal article" date="2023" name="Mol. Ecol. Resour.">
        <title>Chromosome-level genome assembly of a triploid poplar Populus alba 'Berolinensis'.</title>
        <authorList>
            <person name="Chen S."/>
            <person name="Yu Y."/>
            <person name="Wang X."/>
            <person name="Wang S."/>
            <person name="Zhang T."/>
            <person name="Zhou Y."/>
            <person name="He R."/>
            <person name="Meng N."/>
            <person name="Wang Y."/>
            <person name="Liu W."/>
            <person name="Liu Z."/>
            <person name="Liu J."/>
            <person name="Guo Q."/>
            <person name="Huang H."/>
            <person name="Sederoff R.R."/>
            <person name="Wang G."/>
            <person name="Qu G."/>
            <person name="Chen S."/>
        </authorList>
    </citation>
    <scope>NUCLEOTIDE SEQUENCE [LARGE SCALE GENOMIC DNA]</scope>
    <source>
        <strain evidence="5">SC-2020</strain>
    </source>
</reference>
<feature type="domain" description="SAP" evidence="3">
    <location>
        <begin position="102"/>
        <end position="136"/>
    </location>
</feature>
<evidence type="ECO:0000259" key="3">
    <source>
        <dbReference type="PROSITE" id="PS50800"/>
    </source>
</evidence>
<keyword evidence="1" id="KW-0507">mRNA processing</keyword>
<feature type="domain" description="CID" evidence="4">
    <location>
        <begin position="1"/>
        <end position="53"/>
    </location>
</feature>
<dbReference type="EMBL" id="JAQIZT010000018">
    <property type="protein sequence ID" value="KAJ6956808.1"/>
    <property type="molecule type" value="Genomic_DNA"/>
</dbReference>
<dbReference type="GO" id="GO:0005634">
    <property type="term" value="C:nucleus"/>
    <property type="evidence" value="ECO:0007669"/>
    <property type="project" value="TreeGrafter"/>
</dbReference>
<evidence type="ECO:0000256" key="1">
    <source>
        <dbReference type="ARBA" id="ARBA00022664"/>
    </source>
</evidence>
<dbReference type="InterPro" id="IPR006569">
    <property type="entry name" value="CID_dom"/>
</dbReference>
<dbReference type="Gene3D" id="1.25.40.90">
    <property type="match status" value="1"/>
</dbReference>
<evidence type="ECO:0000313" key="6">
    <source>
        <dbReference type="Proteomes" id="UP001164929"/>
    </source>
</evidence>
<evidence type="ECO:0000259" key="4">
    <source>
        <dbReference type="PROSITE" id="PS51391"/>
    </source>
</evidence>
<proteinExistence type="predicted"/>
<dbReference type="InterPro" id="IPR003034">
    <property type="entry name" value="SAP_dom"/>
</dbReference>
<dbReference type="PROSITE" id="PS51391">
    <property type="entry name" value="CID"/>
    <property type="match status" value="1"/>
</dbReference>
<protein>
    <submittedName>
        <fullName evidence="5">U2 snRNP-associated SURP motif-containing protein isoform X1</fullName>
    </submittedName>
</protein>
<dbReference type="PANTHER" id="PTHR23140">
    <property type="entry name" value="RNA PROCESSING PROTEIN LD23810P"/>
    <property type="match status" value="1"/>
</dbReference>
<evidence type="ECO:0000313" key="5">
    <source>
        <dbReference type="EMBL" id="KAJ6956808.1"/>
    </source>
</evidence>
<dbReference type="InterPro" id="IPR008942">
    <property type="entry name" value="ENTH_VHS"/>
</dbReference>
<accession>A0AAD6LBG5</accession>
<organism evidence="5 6">
    <name type="scientific">Populus alba x Populus x berolinensis</name>
    <dbReference type="NCBI Taxonomy" id="444605"/>
    <lineage>
        <taxon>Eukaryota</taxon>
        <taxon>Viridiplantae</taxon>
        <taxon>Streptophyta</taxon>
        <taxon>Embryophyta</taxon>
        <taxon>Tracheophyta</taxon>
        <taxon>Spermatophyta</taxon>
        <taxon>Magnoliopsida</taxon>
        <taxon>eudicotyledons</taxon>
        <taxon>Gunneridae</taxon>
        <taxon>Pentapetalae</taxon>
        <taxon>rosids</taxon>
        <taxon>fabids</taxon>
        <taxon>Malpighiales</taxon>
        <taxon>Salicaceae</taxon>
        <taxon>Saliceae</taxon>
        <taxon>Populus</taxon>
    </lineage>
</organism>